<protein>
    <submittedName>
        <fullName evidence="2">Aminoglycoside phosphotransferase</fullName>
    </submittedName>
</protein>
<proteinExistence type="predicted"/>
<comment type="caution">
    <text evidence="2">The sequence shown here is derived from an EMBL/GenBank/DDBJ whole genome shotgun (WGS) entry which is preliminary data.</text>
</comment>
<dbReference type="Gene3D" id="3.30.200.20">
    <property type="entry name" value="Phosphorylase Kinase, domain 1"/>
    <property type="match status" value="1"/>
</dbReference>
<evidence type="ECO:0000259" key="1">
    <source>
        <dbReference type="Pfam" id="PF01636"/>
    </source>
</evidence>
<dbReference type="Pfam" id="PF01636">
    <property type="entry name" value="APH"/>
    <property type="match status" value="1"/>
</dbReference>
<dbReference type="Proteomes" id="UP001144396">
    <property type="component" value="Unassembled WGS sequence"/>
</dbReference>
<sequence length="296" mass="32462">MDAPEAEVPIDESLIERLVAAQHPDLAGPVRIVDNGWDNTIARLGDDRCVRMPRRAVAAPLIEHEIRWLPRLASRLNVPVPAAQRVGEPGLGYPWRWVICPWLEGRALTEVPIAKRGDTARDLGRFLGPLHRIAPDDAPHNPVRGTPLAATAPRLEQRLAHPGVPDPAHLRRLWEVGFSVPPQTGRGRWLHGDVHPGNLLVGEDDARLAAVIDFGDLTAGDPASDLAVAWLAFDAEGRAAFREAAAPWHPPRARAWVRARAWAVVLGLAFLTRNDDDSRMHAIGVHAMDELLAETP</sequence>
<gene>
    <name evidence="2" type="ORF">ARHIZOSPH14_21210</name>
</gene>
<dbReference type="RefSeq" id="WP_281884778.1">
    <property type="nucleotide sequence ID" value="NZ_BSDP01000001.1"/>
</dbReference>
<name>A0A9W6CZ09_9MICO</name>
<accession>A0A9W6CZ09</accession>
<feature type="domain" description="Aminoglycoside phosphotransferase" evidence="1">
    <location>
        <begin position="31"/>
        <end position="246"/>
    </location>
</feature>
<evidence type="ECO:0000313" key="2">
    <source>
        <dbReference type="EMBL" id="GLI27879.1"/>
    </source>
</evidence>
<dbReference type="Gene3D" id="3.90.1200.10">
    <property type="match status" value="1"/>
</dbReference>
<dbReference type="PANTHER" id="PTHR21310">
    <property type="entry name" value="AMINOGLYCOSIDE PHOSPHOTRANSFERASE-RELATED-RELATED"/>
    <property type="match status" value="1"/>
</dbReference>
<dbReference type="InterPro" id="IPR011009">
    <property type="entry name" value="Kinase-like_dom_sf"/>
</dbReference>
<keyword evidence="3" id="KW-1185">Reference proteome</keyword>
<organism evidence="2 3">
    <name type="scientific">Agromyces rhizosphaerae</name>
    <dbReference type="NCBI Taxonomy" id="88374"/>
    <lineage>
        <taxon>Bacteria</taxon>
        <taxon>Bacillati</taxon>
        <taxon>Actinomycetota</taxon>
        <taxon>Actinomycetes</taxon>
        <taxon>Micrococcales</taxon>
        <taxon>Microbacteriaceae</taxon>
        <taxon>Agromyces</taxon>
    </lineage>
</organism>
<dbReference type="AlphaFoldDB" id="A0A9W6CZ09"/>
<dbReference type="SUPFAM" id="SSF56112">
    <property type="entry name" value="Protein kinase-like (PK-like)"/>
    <property type="match status" value="1"/>
</dbReference>
<reference evidence="2" key="1">
    <citation type="submission" date="2022-12" db="EMBL/GenBank/DDBJ databases">
        <title>Reference genome sequencing for broad-spectrum identification of bacterial and archaeal isolates by mass spectrometry.</title>
        <authorList>
            <person name="Sekiguchi Y."/>
            <person name="Tourlousse D.M."/>
        </authorList>
    </citation>
    <scope>NUCLEOTIDE SEQUENCE</scope>
    <source>
        <strain evidence="2">14</strain>
    </source>
</reference>
<dbReference type="CDD" id="cd05155">
    <property type="entry name" value="APH_ChoK_like_1"/>
    <property type="match status" value="1"/>
</dbReference>
<dbReference type="InterPro" id="IPR002575">
    <property type="entry name" value="Aminoglycoside_PTrfase"/>
</dbReference>
<dbReference type="PANTHER" id="PTHR21310:SF42">
    <property type="entry name" value="BIFUNCTIONAL AAC_APH"/>
    <property type="match status" value="1"/>
</dbReference>
<dbReference type="InterPro" id="IPR051678">
    <property type="entry name" value="AGP_Transferase"/>
</dbReference>
<evidence type="ECO:0000313" key="3">
    <source>
        <dbReference type="Proteomes" id="UP001144396"/>
    </source>
</evidence>
<dbReference type="EMBL" id="BSDP01000001">
    <property type="protein sequence ID" value="GLI27879.1"/>
    <property type="molecule type" value="Genomic_DNA"/>
</dbReference>